<keyword evidence="2" id="KW-0561">Oxygen transport</keyword>
<dbReference type="GO" id="GO:0046872">
    <property type="term" value="F:metal ion binding"/>
    <property type="evidence" value="ECO:0007669"/>
    <property type="project" value="UniProtKB-KW"/>
</dbReference>
<dbReference type="Proteomes" id="UP000295717">
    <property type="component" value="Unassembled WGS sequence"/>
</dbReference>
<keyword evidence="7" id="KW-1185">Reference proteome</keyword>
<evidence type="ECO:0000259" key="5">
    <source>
        <dbReference type="Pfam" id="PF01814"/>
    </source>
</evidence>
<keyword evidence="4" id="KW-0408">Iron</keyword>
<dbReference type="Pfam" id="PF01814">
    <property type="entry name" value="Hemerythrin"/>
    <property type="match status" value="1"/>
</dbReference>
<evidence type="ECO:0000256" key="3">
    <source>
        <dbReference type="ARBA" id="ARBA00022723"/>
    </source>
</evidence>
<dbReference type="InterPro" id="IPR035938">
    <property type="entry name" value="Hemerythrin-like_sf"/>
</dbReference>
<evidence type="ECO:0000313" key="7">
    <source>
        <dbReference type="Proteomes" id="UP000295717"/>
    </source>
</evidence>
<organism evidence="6 7">
    <name type="scientific">Thiobaca trueperi</name>
    <dbReference type="NCBI Taxonomy" id="127458"/>
    <lineage>
        <taxon>Bacteria</taxon>
        <taxon>Pseudomonadati</taxon>
        <taxon>Pseudomonadota</taxon>
        <taxon>Gammaproteobacteria</taxon>
        <taxon>Chromatiales</taxon>
        <taxon>Chromatiaceae</taxon>
        <taxon>Thiobaca</taxon>
    </lineage>
</organism>
<proteinExistence type="inferred from homology"/>
<dbReference type="PANTHER" id="PTHR37164">
    <property type="entry name" value="BACTERIOHEMERYTHRIN"/>
    <property type="match status" value="1"/>
</dbReference>
<dbReference type="InterPro" id="IPR016131">
    <property type="entry name" value="Haemerythrin_Fe_BS"/>
</dbReference>
<dbReference type="GO" id="GO:0005344">
    <property type="term" value="F:oxygen carrier activity"/>
    <property type="evidence" value="ECO:0007669"/>
    <property type="project" value="UniProtKB-KW"/>
</dbReference>
<dbReference type="NCBIfam" id="TIGR02481">
    <property type="entry name" value="hemeryth_dom"/>
    <property type="match status" value="1"/>
</dbReference>
<comment type="caution">
    <text evidence="6">The sequence shown here is derived from an EMBL/GenBank/DDBJ whole genome shotgun (WGS) entry which is preliminary data.</text>
</comment>
<sequence length="138" mass="16578">MINIKWDEKYSVGHARIDHEHQVFVDLIINVSRAEDRHSSKDRVMRLLVELRKYAEFHFYSEENIMLDHDFPEYETHRQEHIRLLCELDRRFHDYRLDAATLSELVDFLFQWFALHTTCSDKKLAHHIASTGEHTPSS</sequence>
<dbReference type="InterPro" id="IPR012827">
    <property type="entry name" value="Hemerythrin_metal-bd"/>
</dbReference>
<dbReference type="EMBL" id="SMAO01000011">
    <property type="protein sequence ID" value="TCT18829.1"/>
    <property type="molecule type" value="Genomic_DNA"/>
</dbReference>
<evidence type="ECO:0000256" key="4">
    <source>
        <dbReference type="ARBA" id="ARBA00023004"/>
    </source>
</evidence>
<dbReference type="RefSeq" id="WP_132978442.1">
    <property type="nucleotide sequence ID" value="NZ_SMAO01000011.1"/>
</dbReference>
<protein>
    <submittedName>
        <fullName evidence="6">Hemerythrin</fullName>
    </submittedName>
</protein>
<feature type="domain" description="Hemerythrin-like" evidence="5">
    <location>
        <begin position="15"/>
        <end position="124"/>
    </location>
</feature>
<evidence type="ECO:0000313" key="6">
    <source>
        <dbReference type="EMBL" id="TCT18829.1"/>
    </source>
</evidence>
<keyword evidence="3" id="KW-0479">Metal-binding</keyword>
<dbReference type="OrthoDB" id="1122424at2"/>
<name>A0A4R3MWY0_9GAMM</name>
<dbReference type="CDD" id="cd12107">
    <property type="entry name" value="Hemerythrin"/>
    <property type="match status" value="1"/>
</dbReference>
<evidence type="ECO:0000256" key="1">
    <source>
        <dbReference type="ARBA" id="ARBA00010587"/>
    </source>
</evidence>
<dbReference type="AlphaFoldDB" id="A0A4R3MWY0"/>
<dbReference type="PROSITE" id="PS00550">
    <property type="entry name" value="HEMERYTHRINS"/>
    <property type="match status" value="1"/>
</dbReference>
<gene>
    <name evidence="6" type="ORF">EDC35_11128</name>
</gene>
<dbReference type="PANTHER" id="PTHR37164:SF1">
    <property type="entry name" value="BACTERIOHEMERYTHRIN"/>
    <property type="match status" value="1"/>
</dbReference>
<evidence type="ECO:0000256" key="2">
    <source>
        <dbReference type="ARBA" id="ARBA00022621"/>
    </source>
</evidence>
<reference evidence="6 7" key="1">
    <citation type="submission" date="2019-03" db="EMBL/GenBank/DDBJ databases">
        <title>Genomic Encyclopedia of Type Strains, Phase IV (KMG-IV): sequencing the most valuable type-strain genomes for metagenomic binning, comparative biology and taxonomic classification.</title>
        <authorList>
            <person name="Goeker M."/>
        </authorList>
    </citation>
    <scope>NUCLEOTIDE SEQUENCE [LARGE SCALE GENOMIC DNA]</scope>
    <source>
        <strain evidence="6 7">DSM 13587</strain>
    </source>
</reference>
<comment type="similarity">
    <text evidence="1">Belongs to the hemerythrin family.</text>
</comment>
<accession>A0A4R3MWY0</accession>
<dbReference type="SUPFAM" id="SSF47188">
    <property type="entry name" value="Hemerythrin-like"/>
    <property type="match status" value="1"/>
</dbReference>
<dbReference type="InterPro" id="IPR050669">
    <property type="entry name" value="Hemerythrin"/>
</dbReference>
<keyword evidence="2" id="KW-0813">Transport</keyword>
<dbReference type="InterPro" id="IPR012312">
    <property type="entry name" value="Hemerythrin-like"/>
</dbReference>
<dbReference type="Gene3D" id="1.20.120.50">
    <property type="entry name" value="Hemerythrin-like"/>
    <property type="match status" value="1"/>
</dbReference>